<reference evidence="2" key="2">
    <citation type="submission" date="2016-05" db="EMBL/GenBank/DDBJ databases">
        <authorList>
            <person name="Lavstsen T."/>
            <person name="Jespersen J.S."/>
        </authorList>
    </citation>
    <scope>NUCLEOTIDE SEQUENCE [LARGE SCALE GENOMIC DNA]</scope>
</reference>
<name>A0A1A9A1H7_PLAOA</name>
<dbReference type="AlphaFoldDB" id="A0A1A9A1H7"/>
<keyword evidence="4" id="KW-1185">Reference proteome</keyword>
<evidence type="ECO:0000313" key="4">
    <source>
        <dbReference type="Proteomes" id="UP000078555"/>
    </source>
</evidence>
<reference evidence="3 4" key="1">
    <citation type="submission" date="2016-05" db="EMBL/GenBank/DDBJ databases">
        <authorList>
            <person name="Naeem Raeece"/>
        </authorList>
    </citation>
    <scope>NUCLEOTIDE SEQUENCE [LARGE SCALE GENOMIC DNA]</scope>
</reference>
<protein>
    <submittedName>
        <fullName evidence="2">Uncharacterized protein</fullName>
    </submittedName>
</protein>
<dbReference type="EMBL" id="FLRD01000154">
    <property type="protein sequence ID" value="SBT49605.1"/>
    <property type="molecule type" value="Genomic_DNA"/>
</dbReference>
<dbReference type="Proteomes" id="UP000078555">
    <property type="component" value="Unassembled WGS sequence"/>
</dbReference>
<evidence type="ECO:0000313" key="1">
    <source>
        <dbReference type="EMBL" id="SBT49605.1"/>
    </source>
</evidence>
<evidence type="ECO:0000313" key="2">
    <source>
        <dbReference type="EMBL" id="SBT50001.1"/>
    </source>
</evidence>
<sequence length="87" mass="10191">MFMFWKYNCGENRCISQSCKCETNREISHECRPVSRHFAPTLSLPCVCPTCVPFIGAICSHLRVYLRVYLRAYLRVYLRANSRLPTI</sequence>
<gene>
    <name evidence="1" type="ORF">POVWA1_059900</name>
    <name evidence="2" type="ORF">POVWA2_059250</name>
</gene>
<organism evidence="2 3">
    <name type="scientific">Plasmodium ovale wallikeri</name>
    <dbReference type="NCBI Taxonomy" id="864142"/>
    <lineage>
        <taxon>Eukaryota</taxon>
        <taxon>Sar</taxon>
        <taxon>Alveolata</taxon>
        <taxon>Apicomplexa</taxon>
        <taxon>Aconoidasida</taxon>
        <taxon>Haemosporida</taxon>
        <taxon>Plasmodiidae</taxon>
        <taxon>Plasmodium</taxon>
        <taxon>Plasmodium (Plasmodium)</taxon>
    </lineage>
</organism>
<proteinExistence type="predicted"/>
<accession>A0A1A9A1H7</accession>
<evidence type="ECO:0000313" key="3">
    <source>
        <dbReference type="Proteomes" id="UP000078550"/>
    </source>
</evidence>
<dbReference type="EMBL" id="FLRE01000199">
    <property type="protein sequence ID" value="SBT50001.1"/>
    <property type="molecule type" value="Genomic_DNA"/>
</dbReference>
<dbReference type="Proteomes" id="UP000078550">
    <property type="component" value="Unassembled WGS sequence"/>
</dbReference>